<dbReference type="EMBL" id="CH963849">
    <property type="protein sequence ID" value="EDW74145.1"/>
    <property type="molecule type" value="Genomic_DNA"/>
</dbReference>
<dbReference type="InterPro" id="IPR020845">
    <property type="entry name" value="AMP-binding_CS"/>
</dbReference>
<dbReference type="GO" id="GO:0004467">
    <property type="term" value="F:long-chain fatty acid-CoA ligase activity"/>
    <property type="evidence" value="ECO:0007669"/>
    <property type="project" value="TreeGrafter"/>
</dbReference>
<dbReference type="InterPro" id="IPR000873">
    <property type="entry name" value="AMP-dep_synth/lig_dom"/>
</dbReference>
<dbReference type="Gene3D" id="3.40.50.12780">
    <property type="entry name" value="N-terminal domain of ligase-like"/>
    <property type="match status" value="1"/>
</dbReference>
<dbReference type="Proteomes" id="UP000007798">
    <property type="component" value="Unassembled WGS sequence"/>
</dbReference>
<reference evidence="5 6" key="1">
    <citation type="journal article" date="2007" name="Nature">
        <title>Evolution of genes and genomes on the Drosophila phylogeny.</title>
        <authorList>
            <consortium name="Drosophila 12 Genomes Consortium"/>
            <person name="Clark A.G."/>
            <person name="Eisen M.B."/>
            <person name="Smith D.R."/>
            <person name="Bergman C.M."/>
            <person name="Oliver B."/>
            <person name="Markow T.A."/>
            <person name="Kaufman T.C."/>
            <person name="Kellis M."/>
            <person name="Gelbart W."/>
            <person name="Iyer V.N."/>
            <person name="Pollard D.A."/>
            <person name="Sackton T.B."/>
            <person name="Larracuente A.M."/>
            <person name="Singh N.D."/>
            <person name="Abad J.P."/>
            <person name="Abt D.N."/>
            <person name="Adryan B."/>
            <person name="Aguade M."/>
            <person name="Akashi H."/>
            <person name="Anderson W.W."/>
            <person name="Aquadro C.F."/>
            <person name="Ardell D.H."/>
            <person name="Arguello R."/>
            <person name="Artieri C.G."/>
            <person name="Barbash D.A."/>
            <person name="Barker D."/>
            <person name="Barsanti P."/>
            <person name="Batterham P."/>
            <person name="Batzoglou S."/>
            <person name="Begun D."/>
            <person name="Bhutkar A."/>
            <person name="Blanco E."/>
            <person name="Bosak S.A."/>
            <person name="Bradley R.K."/>
            <person name="Brand A.D."/>
            <person name="Brent M.R."/>
            <person name="Brooks A.N."/>
            <person name="Brown R.H."/>
            <person name="Butlin R.K."/>
            <person name="Caggese C."/>
            <person name="Calvi B.R."/>
            <person name="Bernardo de Carvalho A."/>
            <person name="Caspi A."/>
            <person name="Castrezana S."/>
            <person name="Celniker S.E."/>
            <person name="Chang J.L."/>
            <person name="Chapple C."/>
            <person name="Chatterji S."/>
            <person name="Chinwalla A."/>
            <person name="Civetta A."/>
            <person name="Clifton S.W."/>
            <person name="Comeron J.M."/>
            <person name="Costello J.C."/>
            <person name="Coyne J.A."/>
            <person name="Daub J."/>
            <person name="David R.G."/>
            <person name="Delcher A.L."/>
            <person name="Delehaunty K."/>
            <person name="Do C.B."/>
            <person name="Ebling H."/>
            <person name="Edwards K."/>
            <person name="Eickbush T."/>
            <person name="Evans J.D."/>
            <person name="Filipski A."/>
            <person name="Findeiss S."/>
            <person name="Freyhult E."/>
            <person name="Fulton L."/>
            <person name="Fulton R."/>
            <person name="Garcia A.C."/>
            <person name="Gardiner A."/>
            <person name="Garfield D.A."/>
            <person name="Garvin B.E."/>
            <person name="Gibson G."/>
            <person name="Gilbert D."/>
            <person name="Gnerre S."/>
            <person name="Godfrey J."/>
            <person name="Good R."/>
            <person name="Gotea V."/>
            <person name="Gravely B."/>
            <person name="Greenberg A.J."/>
            <person name="Griffiths-Jones S."/>
            <person name="Gross S."/>
            <person name="Guigo R."/>
            <person name="Gustafson E.A."/>
            <person name="Haerty W."/>
            <person name="Hahn M.W."/>
            <person name="Halligan D.L."/>
            <person name="Halpern A.L."/>
            <person name="Halter G.M."/>
            <person name="Han M.V."/>
            <person name="Heger A."/>
            <person name="Hillier L."/>
            <person name="Hinrichs A.S."/>
            <person name="Holmes I."/>
            <person name="Hoskins R.A."/>
            <person name="Hubisz M.J."/>
            <person name="Hultmark D."/>
            <person name="Huntley M.A."/>
            <person name="Jaffe D.B."/>
            <person name="Jagadeeshan S."/>
            <person name="Jeck W.R."/>
            <person name="Johnson J."/>
            <person name="Jones C.D."/>
            <person name="Jordan W.C."/>
            <person name="Karpen G.H."/>
            <person name="Kataoka E."/>
            <person name="Keightley P.D."/>
            <person name="Kheradpour P."/>
            <person name="Kirkness E.F."/>
            <person name="Koerich L.B."/>
            <person name="Kristiansen K."/>
            <person name="Kudrna D."/>
            <person name="Kulathinal R.J."/>
            <person name="Kumar S."/>
            <person name="Kwok R."/>
            <person name="Lander E."/>
            <person name="Langley C.H."/>
            <person name="Lapoint R."/>
            <person name="Lazzaro B.P."/>
            <person name="Lee S.J."/>
            <person name="Levesque L."/>
            <person name="Li R."/>
            <person name="Lin C.F."/>
            <person name="Lin M.F."/>
            <person name="Lindblad-Toh K."/>
            <person name="Llopart A."/>
            <person name="Long M."/>
            <person name="Low L."/>
            <person name="Lozovsky E."/>
            <person name="Lu J."/>
            <person name="Luo M."/>
            <person name="Machado C.A."/>
            <person name="Makalowski W."/>
            <person name="Marzo M."/>
            <person name="Matsuda M."/>
            <person name="Matzkin L."/>
            <person name="McAllister B."/>
            <person name="McBride C.S."/>
            <person name="McKernan B."/>
            <person name="McKernan K."/>
            <person name="Mendez-Lago M."/>
            <person name="Minx P."/>
            <person name="Mollenhauer M.U."/>
            <person name="Montooth K."/>
            <person name="Mount S.M."/>
            <person name="Mu X."/>
            <person name="Myers E."/>
            <person name="Negre B."/>
            <person name="Newfeld S."/>
            <person name="Nielsen R."/>
            <person name="Noor M.A."/>
            <person name="O'Grady P."/>
            <person name="Pachter L."/>
            <person name="Papaceit M."/>
            <person name="Parisi M.J."/>
            <person name="Parisi M."/>
            <person name="Parts L."/>
            <person name="Pedersen J.S."/>
            <person name="Pesole G."/>
            <person name="Phillippy A.M."/>
            <person name="Ponting C.P."/>
            <person name="Pop M."/>
            <person name="Porcelli D."/>
            <person name="Powell J.R."/>
            <person name="Prohaska S."/>
            <person name="Pruitt K."/>
            <person name="Puig M."/>
            <person name="Quesneville H."/>
            <person name="Ram K.R."/>
            <person name="Rand D."/>
            <person name="Rasmussen M.D."/>
            <person name="Reed L.K."/>
            <person name="Reenan R."/>
            <person name="Reily A."/>
            <person name="Remington K.A."/>
            <person name="Rieger T.T."/>
            <person name="Ritchie M.G."/>
            <person name="Robin C."/>
            <person name="Rogers Y.H."/>
            <person name="Rohde C."/>
            <person name="Rozas J."/>
            <person name="Rubenfield M.J."/>
            <person name="Ruiz A."/>
            <person name="Russo S."/>
            <person name="Salzberg S.L."/>
            <person name="Sanchez-Gracia A."/>
            <person name="Saranga D.J."/>
            <person name="Sato H."/>
            <person name="Schaeffer S.W."/>
            <person name="Schatz M.C."/>
            <person name="Schlenke T."/>
            <person name="Schwartz R."/>
            <person name="Segarra C."/>
            <person name="Singh R.S."/>
            <person name="Sirot L."/>
            <person name="Sirota M."/>
            <person name="Sisneros N.B."/>
            <person name="Smith C.D."/>
            <person name="Smith T.F."/>
            <person name="Spieth J."/>
            <person name="Stage D.E."/>
            <person name="Stark A."/>
            <person name="Stephan W."/>
            <person name="Strausberg R.L."/>
            <person name="Strempel S."/>
            <person name="Sturgill D."/>
            <person name="Sutton G."/>
            <person name="Sutton G.G."/>
            <person name="Tao W."/>
            <person name="Teichmann S."/>
            <person name="Tobari Y.N."/>
            <person name="Tomimura Y."/>
            <person name="Tsolas J.M."/>
            <person name="Valente V.L."/>
            <person name="Venter E."/>
            <person name="Venter J.C."/>
            <person name="Vicario S."/>
            <person name="Vieira F.G."/>
            <person name="Vilella A.J."/>
            <person name="Villasante A."/>
            <person name="Walenz B."/>
            <person name="Wang J."/>
            <person name="Wasserman M."/>
            <person name="Watts T."/>
            <person name="Wilson D."/>
            <person name="Wilson R.K."/>
            <person name="Wing R.A."/>
            <person name="Wolfner M.F."/>
            <person name="Wong A."/>
            <person name="Wong G.K."/>
            <person name="Wu C.I."/>
            <person name="Wu G."/>
            <person name="Yamamoto D."/>
            <person name="Yang H.P."/>
            <person name="Yang S.P."/>
            <person name="Yorke J.A."/>
            <person name="Yoshida K."/>
            <person name="Zdobnov E."/>
            <person name="Zhang P."/>
            <person name="Zhang Y."/>
            <person name="Zimin A.V."/>
            <person name="Baldwin J."/>
            <person name="Abdouelleil A."/>
            <person name="Abdulkadir J."/>
            <person name="Abebe A."/>
            <person name="Abera B."/>
            <person name="Abreu J."/>
            <person name="Acer S.C."/>
            <person name="Aftuck L."/>
            <person name="Alexander A."/>
            <person name="An P."/>
            <person name="Anderson E."/>
            <person name="Anderson S."/>
            <person name="Arachi H."/>
            <person name="Azer M."/>
            <person name="Bachantsang P."/>
            <person name="Barry A."/>
            <person name="Bayul T."/>
            <person name="Berlin A."/>
            <person name="Bessette D."/>
            <person name="Bloom T."/>
            <person name="Blye J."/>
            <person name="Boguslavskiy L."/>
            <person name="Bonnet C."/>
            <person name="Boukhgalter B."/>
            <person name="Bourzgui I."/>
            <person name="Brown A."/>
            <person name="Cahill P."/>
            <person name="Channer S."/>
            <person name="Cheshatsang Y."/>
            <person name="Chuda L."/>
            <person name="Citroen M."/>
            <person name="Collymore A."/>
            <person name="Cooke P."/>
            <person name="Costello M."/>
            <person name="D'Aco K."/>
            <person name="Daza R."/>
            <person name="De Haan G."/>
            <person name="DeGray S."/>
            <person name="DeMaso C."/>
            <person name="Dhargay N."/>
            <person name="Dooley K."/>
            <person name="Dooley E."/>
            <person name="Doricent M."/>
            <person name="Dorje P."/>
            <person name="Dorjee K."/>
            <person name="Dupes A."/>
            <person name="Elong R."/>
            <person name="Falk J."/>
            <person name="Farina A."/>
            <person name="Faro S."/>
            <person name="Ferguson D."/>
            <person name="Fisher S."/>
            <person name="Foley C.D."/>
            <person name="Franke A."/>
            <person name="Friedrich D."/>
            <person name="Gadbois L."/>
            <person name="Gearin G."/>
            <person name="Gearin C.R."/>
            <person name="Giannoukos G."/>
            <person name="Goode T."/>
            <person name="Graham J."/>
            <person name="Grandbois E."/>
            <person name="Grewal S."/>
            <person name="Gyaltsen K."/>
            <person name="Hafez N."/>
            <person name="Hagos B."/>
            <person name="Hall J."/>
            <person name="Henson C."/>
            <person name="Hollinger A."/>
            <person name="Honan T."/>
            <person name="Huard M.D."/>
            <person name="Hughes L."/>
            <person name="Hurhula B."/>
            <person name="Husby M.E."/>
            <person name="Kamat A."/>
            <person name="Kanga B."/>
            <person name="Kashin S."/>
            <person name="Khazanovich D."/>
            <person name="Kisner P."/>
            <person name="Lance K."/>
            <person name="Lara M."/>
            <person name="Lee W."/>
            <person name="Lennon N."/>
            <person name="Letendre F."/>
            <person name="LeVine R."/>
            <person name="Lipovsky A."/>
            <person name="Liu X."/>
            <person name="Liu J."/>
            <person name="Liu S."/>
            <person name="Lokyitsang T."/>
            <person name="Lokyitsang Y."/>
            <person name="Lubonja R."/>
            <person name="Lui A."/>
            <person name="MacDonald P."/>
            <person name="Magnisalis V."/>
            <person name="Maru K."/>
            <person name="Matthews C."/>
            <person name="McCusker W."/>
            <person name="McDonough S."/>
            <person name="Mehta T."/>
            <person name="Meldrim J."/>
            <person name="Meneus L."/>
            <person name="Mihai O."/>
            <person name="Mihalev A."/>
            <person name="Mihova T."/>
            <person name="Mittelman R."/>
            <person name="Mlenga V."/>
            <person name="Montmayeur A."/>
            <person name="Mulrain L."/>
            <person name="Navidi A."/>
            <person name="Naylor J."/>
            <person name="Negash T."/>
            <person name="Nguyen T."/>
            <person name="Nguyen N."/>
            <person name="Nicol R."/>
            <person name="Norbu C."/>
            <person name="Norbu N."/>
            <person name="Novod N."/>
            <person name="O'Neill B."/>
            <person name="Osman S."/>
            <person name="Markiewicz E."/>
            <person name="Oyono O.L."/>
            <person name="Patti C."/>
            <person name="Phunkhang P."/>
            <person name="Pierre F."/>
            <person name="Priest M."/>
            <person name="Raghuraman S."/>
            <person name="Rege F."/>
            <person name="Reyes R."/>
            <person name="Rise C."/>
            <person name="Rogov P."/>
            <person name="Ross K."/>
            <person name="Ryan E."/>
            <person name="Settipalli S."/>
            <person name="Shea T."/>
            <person name="Sherpa N."/>
            <person name="Shi L."/>
            <person name="Shih D."/>
            <person name="Sparrow T."/>
            <person name="Spaulding J."/>
            <person name="Stalker J."/>
            <person name="Stange-Thomann N."/>
            <person name="Stavropoulos S."/>
            <person name="Stone C."/>
            <person name="Strader C."/>
            <person name="Tesfaye S."/>
            <person name="Thomson T."/>
            <person name="Thoulutsang Y."/>
            <person name="Thoulutsang D."/>
            <person name="Topham K."/>
            <person name="Topping I."/>
            <person name="Tsamla T."/>
            <person name="Vassiliev H."/>
            <person name="Vo A."/>
            <person name="Wangchuk T."/>
            <person name="Wangdi T."/>
            <person name="Weiand M."/>
            <person name="Wilkinson J."/>
            <person name="Wilson A."/>
            <person name="Yadav S."/>
            <person name="Young G."/>
            <person name="Yu Q."/>
            <person name="Zembek L."/>
            <person name="Zhong D."/>
            <person name="Zimmer A."/>
            <person name="Zwirko Z."/>
            <person name="Jaffe D.B."/>
            <person name="Alvarez P."/>
            <person name="Brockman W."/>
            <person name="Butler J."/>
            <person name="Chin C."/>
            <person name="Gnerre S."/>
            <person name="Grabherr M."/>
            <person name="Kleber M."/>
            <person name="Mauceli E."/>
            <person name="MacCallum I."/>
        </authorList>
    </citation>
    <scope>NUCLEOTIDE SEQUENCE [LARGE SCALE GENOMIC DNA]</scope>
    <source>
        <strain evidence="6">Tucson 14030-0811.24</strain>
    </source>
</reference>
<accession>B4MPV6</accession>
<dbReference type="InParanoid" id="B4MPV6"/>
<dbReference type="PROSITE" id="PS00455">
    <property type="entry name" value="AMP_BINDING"/>
    <property type="match status" value="1"/>
</dbReference>
<evidence type="ECO:0000259" key="3">
    <source>
        <dbReference type="Pfam" id="PF00501"/>
    </source>
</evidence>
<feature type="domain" description="AMP-dependent synthetase/ligase" evidence="3">
    <location>
        <begin position="144"/>
        <end position="349"/>
    </location>
</feature>
<evidence type="ECO:0000256" key="2">
    <source>
        <dbReference type="ARBA" id="ARBA00023140"/>
    </source>
</evidence>
<evidence type="ECO:0000256" key="1">
    <source>
        <dbReference type="ARBA" id="ARBA00004275"/>
    </source>
</evidence>
<dbReference type="InterPro" id="IPR025110">
    <property type="entry name" value="AMP-bd_C"/>
</dbReference>
<dbReference type="InterPro" id="IPR042099">
    <property type="entry name" value="ANL_N_sf"/>
</dbReference>
<sequence length="489" mass="54291">MATKVLFPTFYNEENKIWSGAERIKLYNDNCSVGQIIFNNLKNWPDNIIQITHMDDTVVTNAEFLTWSTRIALFLKTEGLTHMDVVGIIANSSTYLVPLTVACFFNTTPFHAITKEWSPKIVSLTGHVDGVLSIDDLLKPNPAEKNYRPLKLAVGPDQTAALLCSSGTSSLPKAVTLSNSFLAATSALSTSTDILYTSATLDWLTCLSTIIMSLFSGMTRIVSNEPFNASHLIEIIKKYKITFIVLAPWQAYELFNNPQATLTNLQTLKISFITGGWISWALLQKARKILPSCAIMFGYGTTETGLVTINMDHQLKASVGKIAPGIRVKILDDQGKHLPHNEVGEILIDIGLEWKGYVDNPKDTASTLQNGWINLGDLGYFDNDNNLYVVDRKKDLLKYKSSHYWPNELEQIIAELPEVQQVCVVGVRDERGDAAGALVITKEGTTISEQKIIDHVAQRVGADYKHLNAGVQFFSEFPMNANGKLKEKQ</sequence>
<dbReference type="GO" id="GO:0046949">
    <property type="term" value="P:fatty-acyl-CoA biosynthetic process"/>
    <property type="evidence" value="ECO:0007669"/>
    <property type="project" value="TreeGrafter"/>
</dbReference>
<keyword evidence="6" id="KW-1185">Reference proteome</keyword>
<dbReference type="PANTHER" id="PTHR24096:SF353">
    <property type="entry name" value="GH16244P-RELATED"/>
    <property type="match status" value="1"/>
</dbReference>
<dbReference type="HOGENOM" id="CLU_000022_59_2_1"/>
<dbReference type="InterPro" id="IPR045851">
    <property type="entry name" value="AMP-bd_C_sf"/>
</dbReference>
<dbReference type="Gene3D" id="3.30.300.30">
    <property type="match status" value="1"/>
</dbReference>
<name>B4MPV6_DROWI</name>
<comment type="subcellular location">
    <subcellularLocation>
        <location evidence="1">Peroxisome</location>
    </subcellularLocation>
</comment>
<feature type="domain" description="AMP-binding enzyme C-terminal" evidence="4">
    <location>
        <begin position="408"/>
        <end position="484"/>
    </location>
</feature>
<dbReference type="AlphaFoldDB" id="B4MPV6"/>
<evidence type="ECO:0000313" key="6">
    <source>
        <dbReference type="Proteomes" id="UP000007798"/>
    </source>
</evidence>
<gene>
    <name evidence="5" type="primary">Dwil\GK21534</name>
    <name evidence="5" type="ORF">Dwil_GK21534</name>
</gene>
<dbReference type="SMR" id="B4MPV6"/>
<protein>
    <submittedName>
        <fullName evidence="5">GK21534</fullName>
    </submittedName>
</protein>
<dbReference type="Pfam" id="PF00501">
    <property type="entry name" value="AMP-binding"/>
    <property type="match status" value="1"/>
</dbReference>
<dbReference type="eggNOG" id="KOG1176">
    <property type="taxonomic scope" value="Eukaryota"/>
</dbReference>
<dbReference type="SUPFAM" id="SSF56801">
    <property type="entry name" value="Acetyl-CoA synthetase-like"/>
    <property type="match status" value="1"/>
</dbReference>
<dbReference type="STRING" id="7260.B4MPV6"/>
<evidence type="ECO:0000313" key="5">
    <source>
        <dbReference type="EMBL" id="EDW74145.1"/>
    </source>
</evidence>
<dbReference type="OMA" id="PMTHIFG"/>
<dbReference type="PhylomeDB" id="B4MPV6"/>
<dbReference type="Pfam" id="PF13193">
    <property type="entry name" value="AMP-binding_C"/>
    <property type="match status" value="1"/>
</dbReference>
<dbReference type="PANTHER" id="PTHR24096">
    <property type="entry name" value="LONG-CHAIN-FATTY-ACID--COA LIGASE"/>
    <property type="match status" value="1"/>
</dbReference>
<dbReference type="FunFam" id="3.40.50.12780:FF:000025">
    <property type="entry name" value="luciferin 4-monooxygenase"/>
    <property type="match status" value="1"/>
</dbReference>
<dbReference type="GO" id="GO:0005777">
    <property type="term" value="C:peroxisome"/>
    <property type="evidence" value="ECO:0007669"/>
    <property type="project" value="UniProtKB-SubCell"/>
</dbReference>
<proteinExistence type="predicted"/>
<evidence type="ECO:0000259" key="4">
    <source>
        <dbReference type="Pfam" id="PF13193"/>
    </source>
</evidence>
<keyword evidence="2" id="KW-0576">Peroxisome</keyword>
<organism evidence="6">
    <name type="scientific">Drosophila willistoni</name>
    <name type="common">Fruit fly</name>
    <dbReference type="NCBI Taxonomy" id="7260"/>
    <lineage>
        <taxon>Eukaryota</taxon>
        <taxon>Metazoa</taxon>
        <taxon>Ecdysozoa</taxon>
        <taxon>Arthropoda</taxon>
        <taxon>Hexapoda</taxon>
        <taxon>Insecta</taxon>
        <taxon>Pterygota</taxon>
        <taxon>Neoptera</taxon>
        <taxon>Endopterygota</taxon>
        <taxon>Diptera</taxon>
        <taxon>Brachycera</taxon>
        <taxon>Muscomorpha</taxon>
        <taxon>Ephydroidea</taxon>
        <taxon>Drosophilidae</taxon>
        <taxon>Drosophila</taxon>
        <taxon>Sophophora</taxon>
    </lineage>
</organism>